<name>A0A484H0H2_SOUCH</name>
<proteinExistence type="predicted"/>
<organism evidence="1 2">
    <name type="scientific">Sousa chinensis</name>
    <name type="common">Indo-pacific humpbacked dolphin</name>
    <name type="synonym">Steno chinensis</name>
    <dbReference type="NCBI Taxonomy" id="103600"/>
    <lineage>
        <taxon>Eukaryota</taxon>
        <taxon>Metazoa</taxon>
        <taxon>Chordata</taxon>
        <taxon>Craniata</taxon>
        <taxon>Vertebrata</taxon>
        <taxon>Euteleostomi</taxon>
        <taxon>Mammalia</taxon>
        <taxon>Eutheria</taxon>
        <taxon>Laurasiatheria</taxon>
        <taxon>Artiodactyla</taxon>
        <taxon>Whippomorpha</taxon>
        <taxon>Cetacea</taxon>
        <taxon>Odontoceti</taxon>
        <taxon>Delphinidae</taxon>
        <taxon>Sousa</taxon>
    </lineage>
</organism>
<dbReference type="EMBL" id="QWLN02001703">
    <property type="protein sequence ID" value="TEA41131.1"/>
    <property type="molecule type" value="Genomic_DNA"/>
</dbReference>
<comment type="caution">
    <text evidence="1">The sequence shown here is derived from an EMBL/GenBank/DDBJ whole genome shotgun (WGS) entry which is preliminary data.</text>
</comment>
<dbReference type="AlphaFoldDB" id="A0A484H0H2"/>
<gene>
    <name evidence="1" type="ORF">DBR06_SOUSAS18010039</name>
</gene>
<dbReference type="Proteomes" id="UP000295264">
    <property type="component" value="Unassembled WGS sequence"/>
</dbReference>
<accession>A0A484H0H2</accession>
<evidence type="ECO:0000313" key="2">
    <source>
        <dbReference type="Proteomes" id="UP000295264"/>
    </source>
</evidence>
<evidence type="ECO:0000313" key="1">
    <source>
        <dbReference type="EMBL" id="TEA41131.1"/>
    </source>
</evidence>
<protein>
    <submittedName>
        <fullName evidence="1">Uncharacterized protein</fullName>
    </submittedName>
</protein>
<reference evidence="1 2" key="1">
    <citation type="journal article" date="2018" name="Genomics">
        <title>Molecular footprints of inshore aquatic adaptation in Indo-Pacific humpback dolphin (Sousa chinensis).</title>
        <authorList>
            <person name="Ming Y."/>
            <person name="Jian J."/>
            <person name="Yu F."/>
            <person name="Yu X."/>
            <person name="Wang J."/>
            <person name="Liu W."/>
        </authorList>
    </citation>
    <scope>NUCLEOTIDE SEQUENCE [LARGE SCALE GENOMIC DNA]</scope>
    <source>
        <strain evidence="1">MY-2018</strain>
        <tissue evidence="1">Skin</tissue>
    </source>
</reference>
<sequence length="130" mass="14814">MPRSDWLFLGSDWMETRGGQETSMRYGGTIWVTSETQPHFIKRPGSRNMAAASVVSMLLVATERNQWQSFQSPLLLLPLPLLRQRIGSGSQFGRKAVALNIEEKKKILCDTEPFYHTTLEEMPMNVDDLI</sequence>
<keyword evidence="2" id="KW-1185">Reference proteome</keyword>